<dbReference type="InterPro" id="IPR036938">
    <property type="entry name" value="PAP2/HPO_sf"/>
</dbReference>
<dbReference type="InterPro" id="IPR001011">
    <property type="entry name" value="Acid_Pase_classA_bac"/>
</dbReference>
<dbReference type="SMART" id="SM00014">
    <property type="entry name" value="acidPPc"/>
    <property type="match status" value="1"/>
</dbReference>
<evidence type="ECO:0000313" key="4">
    <source>
        <dbReference type="EMBL" id="SNS12731.1"/>
    </source>
</evidence>
<gene>
    <name evidence="4" type="ORF">SAMN06295912_101466</name>
</gene>
<accession>A0A239BZ71</accession>
<feature type="signal peptide" evidence="2">
    <location>
        <begin position="1"/>
        <end position="23"/>
    </location>
</feature>
<feature type="domain" description="Phosphatidic acid phosphatase type 2/haloperoxidase" evidence="3">
    <location>
        <begin position="128"/>
        <end position="242"/>
    </location>
</feature>
<dbReference type="AlphaFoldDB" id="A0A239BZ71"/>
<dbReference type="SUPFAM" id="SSF48317">
    <property type="entry name" value="Acid phosphatase/Vanadium-dependent haloperoxidase"/>
    <property type="match status" value="1"/>
</dbReference>
<organism evidence="4 5">
    <name type="scientific">Edaphosphingomonas laterariae</name>
    <dbReference type="NCBI Taxonomy" id="861865"/>
    <lineage>
        <taxon>Bacteria</taxon>
        <taxon>Pseudomonadati</taxon>
        <taxon>Pseudomonadota</taxon>
        <taxon>Alphaproteobacteria</taxon>
        <taxon>Sphingomonadales</taxon>
        <taxon>Rhizorhabdaceae</taxon>
        <taxon>Edaphosphingomonas</taxon>
    </lineage>
</organism>
<evidence type="ECO:0000313" key="5">
    <source>
        <dbReference type="Proteomes" id="UP000198281"/>
    </source>
</evidence>
<evidence type="ECO:0000259" key="3">
    <source>
        <dbReference type="SMART" id="SM00014"/>
    </source>
</evidence>
<name>A0A239BZ71_9SPHN</name>
<comment type="similarity">
    <text evidence="1">Belongs to the class A bacterial acid phosphatase family.</text>
</comment>
<protein>
    <recommendedName>
        <fullName evidence="1">Acid phosphatase</fullName>
        <ecNumber evidence="1">3.1.3.2</ecNumber>
    </recommendedName>
</protein>
<feature type="chain" id="PRO_5012330987" description="Acid phosphatase" evidence="2">
    <location>
        <begin position="24"/>
        <end position="284"/>
    </location>
</feature>
<dbReference type="EMBL" id="FZOS01000001">
    <property type="protein sequence ID" value="SNS12731.1"/>
    <property type="molecule type" value="Genomic_DNA"/>
</dbReference>
<dbReference type="InterPro" id="IPR000326">
    <property type="entry name" value="PAP2/HPO"/>
</dbReference>
<keyword evidence="1" id="KW-0378">Hydrolase</keyword>
<dbReference type="EC" id="3.1.3.2" evidence="1"/>
<dbReference type="PIRSF" id="PIRSF000897">
    <property type="entry name" value="Acid_Ptase_ClsA"/>
    <property type="match status" value="1"/>
</dbReference>
<dbReference type="PRINTS" id="PR00483">
    <property type="entry name" value="BACPHPHTASE"/>
</dbReference>
<evidence type="ECO:0000256" key="2">
    <source>
        <dbReference type="SAM" id="SignalP"/>
    </source>
</evidence>
<comment type="catalytic activity">
    <reaction evidence="1">
        <text>a phosphate monoester + H2O = an alcohol + phosphate</text>
        <dbReference type="Rhea" id="RHEA:15017"/>
        <dbReference type="ChEBI" id="CHEBI:15377"/>
        <dbReference type="ChEBI" id="CHEBI:30879"/>
        <dbReference type="ChEBI" id="CHEBI:43474"/>
        <dbReference type="ChEBI" id="CHEBI:67140"/>
        <dbReference type="EC" id="3.1.3.2"/>
    </reaction>
</comment>
<dbReference type="Pfam" id="PF01569">
    <property type="entry name" value="PAP2"/>
    <property type="match status" value="1"/>
</dbReference>
<dbReference type="CDD" id="cd03397">
    <property type="entry name" value="PAP2_acid_phosphatase"/>
    <property type="match status" value="1"/>
</dbReference>
<dbReference type="Gene3D" id="1.20.144.10">
    <property type="entry name" value="Phosphatidic acid phosphatase type 2/haloperoxidase"/>
    <property type="match status" value="1"/>
</dbReference>
<reference evidence="5" key="1">
    <citation type="submission" date="2017-06" db="EMBL/GenBank/DDBJ databases">
        <authorList>
            <person name="Varghese N."/>
            <person name="Submissions S."/>
        </authorList>
    </citation>
    <scope>NUCLEOTIDE SEQUENCE [LARGE SCALE GENOMIC DNA]</scope>
    <source>
        <strain evidence="5">LNB2</strain>
    </source>
</reference>
<proteinExistence type="inferred from homology"/>
<dbReference type="GO" id="GO:0003993">
    <property type="term" value="F:acid phosphatase activity"/>
    <property type="evidence" value="ECO:0007669"/>
    <property type="project" value="UniProtKB-EC"/>
</dbReference>
<keyword evidence="5" id="KW-1185">Reference proteome</keyword>
<keyword evidence="2" id="KW-0732">Signal</keyword>
<evidence type="ECO:0000256" key="1">
    <source>
        <dbReference type="PIRNR" id="PIRNR000897"/>
    </source>
</evidence>
<dbReference type="GO" id="GO:0030288">
    <property type="term" value="C:outer membrane-bounded periplasmic space"/>
    <property type="evidence" value="ECO:0007669"/>
    <property type="project" value="InterPro"/>
</dbReference>
<dbReference type="Proteomes" id="UP000198281">
    <property type="component" value="Unassembled WGS sequence"/>
</dbReference>
<sequence>MGNSRISATLGAIVASTILAACAHSAPAENQPAPAMAANPGTVDKMKLPPGYLPRTAMPDSLALLPPPPAPDSAAMKRDEEARDAAVKLRGTARYTQAATDAVIGFPQIPNDFSCAMGIAITPDTTPKLYAMMAKMTIDVGLSTYGAKNKYMRVRPFVAHNGATCYAKDEQLLRKDGSYPSGHSALGWGWALVLGEVNPERANAIYQRGREFGQSRLICDAHWQSDIDAGRVIGSAAVSRLHADPAFLADLQAAKAEVEAAKAKGSTPTVDCAAEAAALATVAQ</sequence>
<dbReference type="RefSeq" id="WP_218821364.1">
    <property type="nucleotide sequence ID" value="NZ_FZOS01000001.1"/>
</dbReference>
<dbReference type="PROSITE" id="PS51257">
    <property type="entry name" value="PROKAR_LIPOPROTEIN"/>
    <property type="match status" value="1"/>
</dbReference>